<proteinExistence type="predicted"/>
<dbReference type="GeneID" id="36540406"/>
<dbReference type="AlphaFoldDB" id="A0A2I1D1N2"/>
<evidence type="ECO:0000256" key="1">
    <source>
        <dbReference type="SAM" id="Phobius"/>
    </source>
</evidence>
<feature type="transmembrane region" description="Helical" evidence="1">
    <location>
        <begin position="62"/>
        <end position="81"/>
    </location>
</feature>
<keyword evidence="3" id="KW-1185">Reference proteome</keyword>
<name>A0A2I1D1N2_ASPC2</name>
<reference evidence="2" key="1">
    <citation type="submission" date="2016-12" db="EMBL/GenBank/DDBJ databases">
        <title>The genomes of Aspergillus section Nigri reveals drivers in fungal speciation.</title>
        <authorList>
            <consortium name="DOE Joint Genome Institute"/>
            <person name="Vesth T.C."/>
            <person name="Nybo J."/>
            <person name="Theobald S."/>
            <person name="Brandl J."/>
            <person name="Frisvad J.C."/>
            <person name="Nielsen K.F."/>
            <person name="Lyhne E.K."/>
            <person name="Kogle M.E."/>
            <person name="Kuo A."/>
            <person name="Riley R."/>
            <person name="Clum A."/>
            <person name="Nolan M."/>
            <person name="Lipzen A."/>
            <person name="Salamov A."/>
            <person name="Henrissat B."/>
            <person name="Wiebenga A."/>
            <person name="De vries R.P."/>
            <person name="Grigoriev I.V."/>
            <person name="Mortensen U.H."/>
            <person name="Andersen M.R."/>
            <person name="Baker S.E."/>
        </authorList>
    </citation>
    <scope>NUCLEOTIDE SEQUENCE</scope>
    <source>
        <strain evidence="2">IBT 28561</strain>
    </source>
</reference>
<keyword evidence="1" id="KW-0812">Transmembrane</keyword>
<evidence type="ECO:0000313" key="2">
    <source>
        <dbReference type="EMBL" id="PKY03758.1"/>
    </source>
</evidence>
<dbReference type="Proteomes" id="UP000234254">
    <property type="component" value="Unassembled WGS sequence"/>
</dbReference>
<accession>A0A2I1D1N2</accession>
<protein>
    <submittedName>
        <fullName evidence="2">Uncharacterized protein</fullName>
    </submittedName>
</protein>
<gene>
    <name evidence="2" type="ORF">P168DRAFT_168364</name>
</gene>
<keyword evidence="1" id="KW-0472">Membrane</keyword>
<dbReference type="VEuPathDB" id="FungiDB:P168DRAFT_168364"/>
<dbReference type="EMBL" id="MSFM01000007">
    <property type="protein sequence ID" value="PKY03758.1"/>
    <property type="molecule type" value="Genomic_DNA"/>
</dbReference>
<organism evidence="2 3">
    <name type="scientific">Aspergillus campestris (strain IBT 28561)</name>
    <dbReference type="NCBI Taxonomy" id="1392248"/>
    <lineage>
        <taxon>Eukaryota</taxon>
        <taxon>Fungi</taxon>
        <taxon>Dikarya</taxon>
        <taxon>Ascomycota</taxon>
        <taxon>Pezizomycotina</taxon>
        <taxon>Eurotiomycetes</taxon>
        <taxon>Eurotiomycetidae</taxon>
        <taxon>Eurotiales</taxon>
        <taxon>Aspergillaceae</taxon>
        <taxon>Aspergillus</taxon>
        <taxon>Aspergillus subgen. Circumdati</taxon>
    </lineage>
</organism>
<comment type="caution">
    <text evidence="2">The sequence shown here is derived from an EMBL/GenBank/DDBJ whole genome shotgun (WGS) entry which is preliminary data.</text>
</comment>
<evidence type="ECO:0000313" key="3">
    <source>
        <dbReference type="Proteomes" id="UP000234254"/>
    </source>
</evidence>
<keyword evidence="1" id="KW-1133">Transmembrane helix</keyword>
<feature type="transmembrane region" description="Helical" evidence="1">
    <location>
        <begin position="37"/>
        <end position="56"/>
    </location>
</feature>
<dbReference type="RefSeq" id="XP_024692352.1">
    <property type="nucleotide sequence ID" value="XM_024832883.1"/>
</dbReference>
<sequence>MCTNRSQRRRWDCSKGNSTGSLFLHCLGGEVSSVGSAFLSLFVFCLPFPYLLFLLFTFNFYHLFYLIFSSPLCSFTFLFYFHLSMHCCRGYGQNKSGGVLCPVNLLQGWDS</sequence>